<protein>
    <submittedName>
        <fullName evidence="11">Cytochrome P450</fullName>
    </submittedName>
</protein>
<dbReference type="PRINTS" id="PR00385">
    <property type="entry name" value="P450"/>
</dbReference>
<dbReference type="PROSITE" id="PS00086">
    <property type="entry name" value="CYTOCHROME_P450"/>
    <property type="match status" value="1"/>
</dbReference>
<sequence length="598" mass="66912">MAFPPGILYILKLLPGFLQPPLATWALAWLLQRYMAIHISPSFLAVLCVLSVPLVFTAKAAAQGAVLPPVVASSAGGITLVRRVLKSATEDFPGELQALFNKEYGRTLHFRILFEDKIILSTQFDNFEKGEDIQGILRPIAGLGILAAEGESRELWKFHRTLLRPFFKRERSNDFGIMDRHALVAVEQLEARLAEGHPVDFQVDLVWRFLMDSSAEFLFGYEANTLTVGLPFPSNSSSSSSVSPQKTTSPFVQFAQAQALAQRIVFLRGVVGNVWPLLGKFWVDTVRAPARFVQEFLDPILATAAAKRGKQLDRVDANGSEREVQEGETLVDHLLNTIDGVCIFLVLLGKDSDDEVPAADKALLRDSILNVSVAARDPTSSLLTFALYMLIQHPDVMVKLRQEIEEVVGPTRAPAADDFKRMSFLRAVLNETLRLYPPAPFNVRTTINPITLPAPTPGDKPFYIPAKSWVTWSTMFMHRSTDLWGPDALEWDPERFIDERLHKYLTPNPFIFLPFNAGPRGCLGQEFAYHQASFCLAQEALKPLPASWTDKQKDELGWKSREKVVVRNHLTLYVEGGLWIRMREGGDPSVHLPNRESA</sequence>
<dbReference type="SUPFAM" id="SSF48264">
    <property type="entry name" value="Cytochrome P450"/>
    <property type="match status" value="1"/>
</dbReference>
<evidence type="ECO:0000313" key="12">
    <source>
        <dbReference type="Proteomes" id="UP001221142"/>
    </source>
</evidence>
<dbReference type="GO" id="GO:0004497">
    <property type="term" value="F:monooxygenase activity"/>
    <property type="evidence" value="ECO:0007669"/>
    <property type="project" value="UniProtKB-KW"/>
</dbReference>
<evidence type="ECO:0000256" key="4">
    <source>
        <dbReference type="ARBA" id="ARBA00022723"/>
    </source>
</evidence>
<dbReference type="InterPro" id="IPR002401">
    <property type="entry name" value="Cyt_P450_E_grp-I"/>
</dbReference>
<comment type="cofactor">
    <cofactor evidence="1 8">
        <name>heme</name>
        <dbReference type="ChEBI" id="CHEBI:30413"/>
    </cofactor>
</comment>
<dbReference type="Gene3D" id="1.10.630.10">
    <property type="entry name" value="Cytochrome P450"/>
    <property type="match status" value="1"/>
</dbReference>
<keyword evidence="3 8" id="KW-0349">Heme</keyword>
<accession>A0AAD7BAB4</accession>
<evidence type="ECO:0000256" key="5">
    <source>
        <dbReference type="ARBA" id="ARBA00023002"/>
    </source>
</evidence>
<dbReference type="GO" id="GO:0016705">
    <property type="term" value="F:oxidoreductase activity, acting on paired donors, with incorporation or reduction of molecular oxygen"/>
    <property type="evidence" value="ECO:0007669"/>
    <property type="project" value="InterPro"/>
</dbReference>
<reference evidence="11" key="1">
    <citation type="submission" date="2023-03" db="EMBL/GenBank/DDBJ databases">
        <title>Massive genome expansion in bonnet fungi (Mycena s.s.) driven by repeated elements and novel gene families across ecological guilds.</title>
        <authorList>
            <consortium name="Lawrence Berkeley National Laboratory"/>
            <person name="Harder C.B."/>
            <person name="Miyauchi S."/>
            <person name="Viragh M."/>
            <person name="Kuo A."/>
            <person name="Thoen E."/>
            <person name="Andreopoulos B."/>
            <person name="Lu D."/>
            <person name="Skrede I."/>
            <person name="Drula E."/>
            <person name="Henrissat B."/>
            <person name="Morin E."/>
            <person name="Kohler A."/>
            <person name="Barry K."/>
            <person name="LaButti K."/>
            <person name="Morin E."/>
            <person name="Salamov A."/>
            <person name="Lipzen A."/>
            <person name="Mereny Z."/>
            <person name="Hegedus B."/>
            <person name="Baldrian P."/>
            <person name="Stursova M."/>
            <person name="Weitz H."/>
            <person name="Taylor A."/>
            <person name="Grigoriev I.V."/>
            <person name="Nagy L.G."/>
            <person name="Martin F."/>
            <person name="Kauserud H."/>
        </authorList>
    </citation>
    <scope>NUCLEOTIDE SEQUENCE</scope>
    <source>
        <strain evidence="11">9284</strain>
    </source>
</reference>
<dbReference type="PANTHER" id="PTHR24287">
    <property type="entry name" value="P450, PUTATIVE (EUROFUNG)-RELATED"/>
    <property type="match status" value="1"/>
</dbReference>
<keyword evidence="10" id="KW-0472">Membrane</keyword>
<gene>
    <name evidence="11" type="ORF">FB45DRAFT_1035438</name>
</gene>
<evidence type="ECO:0000256" key="10">
    <source>
        <dbReference type="SAM" id="Phobius"/>
    </source>
</evidence>
<keyword evidence="12" id="KW-1185">Reference proteome</keyword>
<evidence type="ECO:0000256" key="9">
    <source>
        <dbReference type="RuleBase" id="RU000461"/>
    </source>
</evidence>
<dbReference type="InterPro" id="IPR036396">
    <property type="entry name" value="Cyt_P450_sf"/>
</dbReference>
<dbReference type="InterPro" id="IPR017972">
    <property type="entry name" value="Cyt_P450_CS"/>
</dbReference>
<keyword evidence="10" id="KW-0812">Transmembrane</keyword>
<feature type="transmembrane region" description="Helical" evidence="10">
    <location>
        <begin position="6"/>
        <end position="31"/>
    </location>
</feature>
<dbReference type="GO" id="GO:0005506">
    <property type="term" value="F:iron ion binding"/>
    <property type="evidence" value="ECO:0007669"/>
    <property type="project" value="InterPro"/>
</dbReference>
<evidence type="ECO:0000256" key="2">
    <source>
        <dbReference type="ARBA" id="ARBA00010617"/>
    </source>
</evidence>
<keyword evidence="10" id="KW-1133">Transmembrane helix</keyword>
<evidence type="ECO:0000313" key="11">
    <source>
        <dbReference type="EMBL" id="KAJ7615450.1"/>
    </source>
</evidence>
<dbReference type="InterPro" id="IPR001128">
    <property type="entry name" value="Cyt_P450"/>
</dbReference>
<evidence type="ECO:0000256" key="6">
    <source>
        <dbReference type="ARBA" id="ARBA00023004"/>
    </source>
</evidence>
<dbReference type="Pfam" id="PF00067">
    <property type="entry name" value="p450"/>
    <property type="match status" value="1"/>
</dbReference>
<dbReference type="InterPro" id="IPR047146">
    <property type="entry name" value="Cyt_P450_E_CYP52_fungi"/>
</dbReference>
<keyword evidence="7 9" id="KW-0503">Monooxygenase</keyword>
<evidence type="ECO:0000256" key="7">
    <source>
        <dbReference type="ARBA" id="ARBA00023033"/>
    </source>
</evidence>
<organism evidence="11 12">
    <name type="scientific">Roridomyces roridus</name>
    <dbReference type="NCBI Taxonomy" id="1738132"/>
    <lineage>
        <taxon>Eukaryota</taxon>
        <taxon>Fungi</taxon>
        <taxon>Dikarya</taxon>
        <taxon>Basidiomycota</taxon>
        <taxon>Agaricomycotina</taxon>
        <taxon>Agaricomycetes</taxon>
        <taxon>Agaricomycetidae</taxon>
        <taxon>Agaricales</taxon>
        <taxon>Marasmiineae</taxon>
        <taxon>Mycenaceae</taxon>
        <taxon>Roridomyces</taxon>
    </lineage>
</organism>
<evidence type="ECO:0000256" key="8">
    <source>
        <dbReference type="PIRSR" id="PIRSR602401-1"/>
    </source>
</evidence>
<keyword evidence="5 9" id="KW-0560">Oxidoreductase</keyword>
<feature type="transmembrane region" description="Helical" evidence="10">
    <location>
        <begin position="43"/>
        <end position="62"/>
    </location>
</feature>
<feature type="binding site" description="axial binding residue" evidence="8">
    <location>
        <position position="522"/>
    </location>
    <ligand>
        <name>heme</name>
        <dbReference type="ChEBI" id="CHEBI:30413"/>
    </ligand>
    <ligandPart>
        <name>Fe</name>
        <dbReference type="ChEBI" id="CHEBI:18248"/>
    </ligandPart>
</feature>
<name>A0AAD7BAB4_9AGAR</name>
<dbReference type="PRINTS" id="PR00463">
    <property type="entry name" value="EP450I"/>
</dbReference>
<dbReference type="GO" id="GO:0020037">
    <property type="term" value="F:heme binding"/>
    <property type="evidence" value="ECO:0007669"/>
    <property type="project" value="InterPro"/>
</dbReference>
<comment type="caution">
    <text evidence="11">The sequence shown here is derived from an EMBL/GenBank/DDBJ whole genome shotgun (WGS) entry which is preliminary data.</text>
</comment>
<dbReference type="PANTHER" id="PTHR24287:SF1">
    <property type="entry name" value="P450, PUTATIVE (EUROFUNG)-RELATED"/>
    <property type="match status" value="1"/>
</dbReference>
<keyword evidence="4 8" id="KW-0479">Metal-binding</keyword>
<evidence type="ECO:0000256" key="3">
    <source>
        <dbReference type="ARBA" id="ARBA00022617"/>
    </source>
</evidence>
<dbReference type="EMBL" id="JARKIF010000024">
    <property type="protein sequence ID" value="KAJ7615450.1"/>
    <property type="molecule type" value="Genomic_DNA"/>
</dbReference>
<dbReference type="AlphaFoldDB" id="A0AAD7BAB4"/>
<proteinExistence type="inferred from homology"/>
<evidence type="ECO:0000256" key="1">
    <source>
        <dbReference type="ARBA" id="ARBA00001971"/>
    </source>
</evidence>
<dbReference type="Proteomes" id="UP001221142">
    <property type="component" value="Unassembled WGS sequence"/>
</dbReference>
<keyword evidence="6 8" id="KW-0408">Iron</keyword>
<comment type="similarity">
    <text evidence="2 9">Belongs to the cytochrome P450 family.</text>
</comment>